<dbReference type="AlphaFoldDB" id="A0A4U8TLT7"/>
<dbReference type="PANTHER" id="PTHR38686">
    <property type="entry name" value="APOLIPOPROTEIN N-ACYLTRANSFERASE"/>
    <property type="match status" value="1"/>
</dbReference>
<evidence type="ECO:0000256" key="10">
    <source>
        <dbReference type="HAMAP-Rule" id="MF_01148"/>
    </source>
</evidence>
<dbReference type="GO" id="GO:0016410">
    <property type="term" value="F:N-acyltransferase activity"/>
    <property type="evidence" value="ECO:0007669"/>
    <property type="project" value="UniProtKB-UniRule"/>
</dbReference>
<evidence type="ECO:0000256" key="9">
    <source>
        <dbReference type="ARBA" id="ARBA00023315"/>
    </source>
</evidence>
<comment type="function">
    <text evidence="10">Catalyzes the phospholipid dependent N-acylation of the N-terminal cysteine of apolipoprotein, the last step in lipoprotein maturation.</text>
</comment>
<evidence type="ECO:0000256" key="2">
    <source>
        <dbReference type="ARBA" id="ARBA00010065"/>
    </source>
</evidence>
<organism evidence="12 13">
    <name type="scientific">Helicobacter japonicus</name>
    <dbReference type="NCBI Taxonomy" id="425400"/>
    <lineage>
        <taxon>Bacteria</taxon>
        <taxon>Pseudomonadati</taxon>
        <taxon>Campylobacterota</taxon>
        <taxon>Epsilonproteobacteria</taxon>
        <taxon>Campylobacterales</taxon>
        <taxon>Helicobacteraceae</taxon>
        <taxon>Helicobacter</taxon>
    </lineage>
</organism>
<keyword evidence="4" id="KW-0997">Cell inner membrane</keyword>
<reference evidence="12 13" key="1">
    <citation type="journal article" date="2014" name="Genome Announc.">
        <title>Draft genome sequences of eight enterohepatic helicobacter species isolated from both laboratory and wild rodents.</title>
        <authorList>
            <person name="Sheh A."/>
            <person name="Shen Z."/>
            <person name="Fox J.G."/>
        </authorList>
    </citation>
    <scope>NUCLEOTIDE SEQUENCE [LARGE SCALE GENOMIC DNA]</scope>
    <source>
        <strain evidence="12 13">MIT 01-6451</strain>
    </source>
</reference>
<evidence type="ECO:0000256" key="8">
    <source>
        <dbReference type="ARBA" id="ARBA00023136"/>
    </source>
</evidence>
<sequence>MSPFSFNSLSQKPCRLLEMPYTPFSFRNIRTYKPTLVWLSISFLFALCCVLPFYAQWVFELCGVVDIPPFLATLFGFLSIASVLFTPANRRFSTGFFIGILWFYWVSLGMRYFDMGWFIPIVVILVGIFIGFVFYVGLWCECLIVRFVFLLILSYLTPLGFDWIILESVFAYSYIGVDKLSFAFVILALWLLVKYQSWWKLLGIVCLILALDFRTFAHTSLQPYQMQGISTQIPQLYPEMSLKIKLIQSEVNQDIKYRIEQIHSIFEMYMQEVEQAINEGYDVIVLPESAFYVPIDMSNFTGFAPFERFMDLSEDIVILSGALREQFDRDTGEQLYFNSMFKFEDGKVSYYDKVLLVPFGEYLPSVLLPLVNLFFEGIGGFSSGEKFGYFDIKGVRFKNAICYEGTHREFYKDNPQYVIMISNNAWFVPSIEPILQKNLMKYYARIHKSTIFHATNRSHSAIITP</sequence>
<dbReference type="PROSITE" id="PS50263">
    <property type="entry name" value="CN_HYDROLASE"/>
    <property type="match status" value="1"/>
</dbReference>
<dbReference type="GO" id="GO:0005886">
    <property type="term" value="C:plasma membrane"/>
    <property type="evidence" value="ECO:0007669"/>
    <property type="project" value="UniProtKB-SubCell"/>
</dbReference>
<dbReference type="SUPFAM" id="SSF56317">
    <property type="entry name" value="Carbon-nitrogen hydrolase"/>
    <property type="match status" value="1"/>
</dbReference>
<dbReference type="Gene3D" id="3.60.110.10">
    <property type="entry name" value="Carbon-nitrogen hydrolase"/>
    <property type="match status" value="1"/>
</dbReference>
<dbReference type="OrthoDB" id="9804277at2"/>
<evidence type="ECO:0000259" key="11">
    <source>
        <dbReference type="PROSITE" id="PS50263"/>
    </source>
</evidence>
<evidence type="ECO:0000256" key="5">
    <source>
        <dbReference type="ARBA" id="ARBA00022679"/>
    </source>
</evidence>
<evidence type="ECO:0000313" key="13">
    <source>
        <dbReference type="Proteomes" id="UP000029707"/>
    </source>
</evidence>
<dbReference type="InterPro" id="IPR059109">
    <property type="entry name" value="Lnt_membrane_dom"/>
</dbReference>
<feature type="transmembrane region" description="Helical" evidence="10">
    <location>
        <begin position="199"/>
        <end position="217"/>
    </location>
</feature>
<evidence type="ECO:0000256" key="1">
    <source>
        <dbReference type="ARBA" id="ARBA00004651"/>
    </source>
</evidence>
<dbReference type="STRING" id="425400.LS65_05235"/>
<keyword evidence="7 10" id="KW-1133">Transmembrane helix</keyword>
<feature type="transmembrane region" description="Helical" evidence="10">
    <location>
        <begin position="92"/>
        <end position="110"/>
    </location>
</feature>
<keyword evidence="6 10" id="KW-0812">Transmembrane</keyword>
<dbReference type="PANTHER" id="PTHR38686:SF1">
    <property type="entry name" value="APOLIPOPROTEIN N-ACYLTRANSFERASE"/>
    <property type="match status" value="1"/>
</dbReference>
<feature type="transmembrane region" description="Helical" evidence="10">
    <location>
        <begin position="116"/>
        <end position="136"/>
    </location>
</feature>
<evidence type="ECO:0000256" key="4">
    <source>
        <dbReference type="ARBA" id="ARBA00022519"/>
    </source>
</evidence>
<keyword evidence="3 10" id="KW-1003">Cell membrane</keyword>
<comment type="pathway">
    <text evidence="10">Protein modification; lipoprotein biosynthesis (N-acyl transfer).</text>
</comment>
<keyword evidence="5 10" id="KW-0808">Transferase</keyword>
<dbReference type="EC" id="2.3.1.269" evidence="10"/>
<evidence type="ECO:0000256" key="6">
    <source>
        <dbReference type="ARBA" id="ARBA00022692"/>
    </source>
</evidence>
<dbReference type="Pfam" id="PF26365">
    <property type="entry name" value="ApoNAT_membrane"/>
    <property type="match status" value="1"/>
</dbReference>
<dbReference type="GO" id="GO:0042158">
    <property type="term" value="P:lipoprotein biosynthetic process"/>
    <property type="evidence" value="ECO:0007669"/>
    <property type="project" value="UniProtKB-UniRule"/>
</dbReference>
<dbReference type="EMBL" id="JRMQ02000010">
    <property type="protein sequence ID" value="TLE00679.1"/>
    <property type="molecule type" value="Genomic_DNA"/>
</dbReference>
<dbReference type="Proteomes" id="UP000029707">
    <property type="component" value="Unassembled WGS sequence"/>
</dbReference>
<dbReference type="InterPro" id="IPR036526">
    <property type="entry name" value="C-N_Hydrolase_sf"/>
</dbReference>
<comment type="similarity">
    <text evidence="2 10">Belongs to the CN hydrolase family. Apolipoprotein N-acyltransferase subfamily.</text>
</comment>
<proteinExistence type="inferred from homology"/>
<dbReference type="Pfam" id="PF00795">
    <property type="entry name" value="CN_hydrolase"/>
    <property type="match status" value="1"/>
</dbReference>
<evidence type="ECO:0000256" key="3">
    <source>
        <dbReference type="ARBA" id="ARBA00022475"/>
    </source>
</evidence>
<dbReference type="InterPro" id="IPR003010">
    <property type="entry name" value="C-N_Hydrolase"/>
</dbReference>
<accession>A0A4U8TLT7</accession>
<comment type="subcellular location">
    <subcellularLocation>
        <location evidence="1 10">Cell membrane</location>
        <topology evidence="1 10">Multi-pass membrane protein</topology>
    </subcellularLocation>
</comment>
<dbReference type="HAMAP" id="MF_01148">
    <property type="entry name" value="Lnt"/>
    <property type="match status" value="1"/>
</dbReference>
<comment type="catalytic activity">
    <reaction evidence="10">
        <text>N-terminal S-1,2-diacyl-sn-glyceryl-L-cysteinyl-[lipoprotein] + a glycerophospholipid = N-acyl-S-1,2-diacyl-sn-glyceryl-L-cysteinyl-[lipoprotein] + a 2-acyl-sn-glycero-3-phospholipid + H(+)</text>
        <dbReference type="Rhea" id="RHEA:48228"/>
        <dbReference type="Rhea" id="RHEA-COMP:14681"/>
        <dbReference type="Rhea" id="RHEA-COMP:14684"/>
        <dbReference type="ChEBI" id="CHEBI:15378"/>
        <dbReference type="ChEBI" id="CHEBI:136912"/>
        <dbReference type="ChEBI" id="CHEBI:140656"/>
        <dbReference type="ChEBI" id="CHEBI:140657"/>
        <dbReference type="ChEBI" id="CHEBI:140660"/>
        <dbReference type="EC" id="2.3.1.269"/>
    </reaction>
</comment>
<keyword evidence="8 10" id="KW-0472">Membrane</keyword>
<feature type="transmembrane region" description="Helical" evidence="10">
    <location>
        <begin position="143"/>
        <end position="165"/>
    </location>
</feature>
<comment type="caution">
    <text evidence="12">The sequence shown here is derived from an EMBL/GenBank/DDBJ whole genome shotgun (WGS) entry which is preliminary data.</text>
</comment>
<keyword evidence="9 10" id="KW-0012">Acyltransferase</keyword>
<protein>
    <recommendedName>
        <fullName evidence="10">Apolipoprotein N-acyltransferase</fullName>
        <shortName evidence="10">ALP N-acyltransferase</shortName>
        <ecNumber evidence="10">2.3.1.269</ecNumber>
    </recommendedName>
</protein>
<feature type="transmembrane region" description="Helical" evidence="10">
    <location>
        <begin position="67"/>
        <end position="85"/>
    </location>
</feature>
<gene>
    <name evidence="10 12" type="primary">lnt</name>
    <name evidence="12" type="ORF">LS65_007150</name>
</gene>
<evidence type="ECO:0000256" key="7">
    <source>
        <dbReference type="ARBA" id="ARBA00022989"/>
    </source>
</evidence>
<dbReference type="UniPathway" id="UPA00666"/>
<feature type="domain" description="CN hydrolase" evidence="11">
    <location>
        <begin position="247"/>
        <end position="465"/>
    </location>
</feature>
<feature type="transmembrane region" description="Helical" evidence="10">
    <location>
        <begin position="171"/>
        <end position="192"/>
    </location>
</feature>
<keyword evidence="13" id="KW-1185">Reference proteome</keyword>
<evidence type="ECO:0000313" key="12">
    <source>
        <dbReference type="EMBL" id="TLE00679.1"/>
    </source>
</evidence>
<feature type="transmembrane region" description="Helical" evidence="10">
    <location>
        <begin position="36"/>
        <end position="55"/>
    </location>
</feature>
<dbReference type="NCBIfam" id="TIGR00546">
    <property type="entry name" value="lnt"/>
    <property type="match status" value="1"/>
</dbReference>
<dbReference type="InterPro" id="IPR004563">
    <property type="entry name" value="Apolipo_AcylTrfase"/>
</dbReference>
<name>A0A4U8TLT7_9HELI</name>